<gene>
    <name evidence="1" type="ORF">C8D89_104290</name>
</gene>
<dbReference type="RefSeq" id="WP_116708077.1">
    <property type="nucleotide sequence ID" value="NZ_QEKW01000004.1"/>
</dbReference>
<dbReference type="Proteomes" id="UP000245639">
    <property type="component" value="Unassembled WGS sequence"/>
</dbReference>
<organism evidence="1 2">
    <name type="scientific">Actinomycetospora cinnamomea</name>
    <dbReference type="NCBI Taxonomy" id="663609"/>
    <lineage>
        <taxon>Bacteria</taxon>
        <taxon>Bacillati</taxon>
        <taxon>Actinomycetota</taxon>
        <taxon>Actinomycetes</taxon>
        <taxon>Pseudonocardiales</taxon>
        <taxon>Pseudonocardiaceae</taxon>
        <taxon>Actinomycetospora</taxon>
    </lineage>
</organism>
<sequence>MASSRGLPDTLVDELWRRAVGGIGPFAGAASVAEDALAATDDDAEAAVRRIVGAHVRLAASSGLLTSLGGAATLVVTAPAGMTGLYLLGTRLAAAVAHLRGRDLDDPVTRTAALVCVLGGDGVELAERTGLDLVNASLLSGLRRLPPEVRAQLDTRIGYRLTSRFTRRGALNVTKLIPVVAGPIGAGADAIAMRTVATFAQAHL</sequence>
<keyword evidence="2" id="KW-1185">Reference proteome</keyword>
<dbReference type="OrthoDB" id="1425703at2"/>
<evidence type="ECO:0008006" key="3">
    <source>
        <dbReference type="Google" id="ProtNLM"/>
    </source>
</evidence>
<name>A0A2U1FG23_9PSEU</name>
<proteinExistence type="predicted"/>
<evidence type="ECO:0000313" key="2">
    <source>
        <dbReference type="Proteomes" id="UP000245639"/>
    </source>
</evidence>
<evidence type="ECO:0000313" key="1">
    <source>
        <dbReference type="EMBL" id="PVZ11076.1"/>
    </source>
</evidence>
<accession>A0A2U1FG23</accession>
<comment type="caution">
    <text evidence="1">The sequence shown here is derived from an EMBL/GenBank/DDBJ whole genome shotgun (WGS) entry which is preliminary data.</text>
</comment>
<reference evidence="1 2" key="1">
    <citation type="submission" date="2018-04" db="EMBL/GenBank/DDBJ databases">
        <title>Genomic Encyclopedia of Type Strains, Phase IV (KMG-IV): sequencing the most valuable type-strain genomes for metagenomic binning, comparative biology and taxonomic classification.</title>
        <authorList>
            <person name="Goeker M."/>
        </authorList>
    </citation>
    <scope>NUCLEOTIDE SEQUENCE [LARGE SCALE GENOMIC DNA]</scope>
    <source>
        <strain evidence="1 2">DSM 45771</strain>
    </source>
</reference>
<dbReference type="EMBL" id="QEKW01000004">
    <property type="protein sequence ID" value="PVZ11076.1"/>
    <property type="molecule type" value="Genomic_DNA"/>
</dbReference>
<dbReference type="AlphaFoldDB" id="A0A2U1FG23"/>
<protein>
    <recommendedName>
        <fullName evidence="3">EcsC family protein</fullName>
    </recommendedName>
</protein>